<dbReference type="Proteomes" id="UP001370348">
    <property type="component" value="Chromosome"/>
</dbReference>
<evidence type="ECO:0000256" key="1">
    <source>
        <dbReference type="ARBA" id="ARBA00001974"/>
    </source>
</evidence>
<reference evidence="6 7" key="1">
    <citation type="submission" date="2021-12" db="EMBL/GenBank/DDBJ databases">
        <title>Discovery of the Pendulisporaceae a myxobacterial family with distinct sporulation behavior and unique specialized metabolism.</title>
        <authorList>
            <person name="Garcia R."/>
            <person name="Popoff A."/>
            <person name="Bader C.D."/>
            <person name="Loehr J."/>
            <person name="Walesch S."/>
            <person name="Walt C."/>
            <person name="Boldt J."/>
            <person name="Bunk B."/>
            <person name="Haeckl F.J.F.P.J."/>
            <person name="Gunesch A.P."/>
            <person name="Birkelbach J."/>
            <person name="Nuebel U."/>
            <person name="Pietschmann T."/>
            <person name="Bach T."/>
            <person name="Mueller R."/>
        </authorList>
    </citation>
    <scope>NUCLEOTIDE SEQUENCE [LARGE SCALE GENOMIC DNA]</scope>
    <source>
        <strain evidence="6 7">MSr11954</strain>
    </source>
</reference>
<evidence type="ECO:0000256" key="2">
    <source>
        <dbReference type="ARBA" id="ARBA00010790"/>
    </source>
</evidence>
<evidence type="ECO:0000259" key="5">
    <source>
        <dbReference type="PROSITE" id="PS00624"/>
    </source>
</evidence>
<dbReference type="Gene3D" id="3.50.50.60">
    <property type="entry name" value="FAD/NAD(P)-binding domain"/>
    <property type="match status" value="1"/>
</dbReference>
<dbReference type="InterPro" id="IPR036188">
    <property type="entry name" value="FAD/NAD-bd_sf"/>
</dbReference>
<keyword evidence="4" id="KW-0274">FAD</keyword>
<dbReference type="RefSeq" id="WP_394827881.1">
    <property type="nucleotide sequence ID" value="NZ_CP089984.1"/>
</dbReference>
<dbReference type="PANTHER" id="PTHR11552">
    <property type="entry name" value="GLUCOSE-METHANOL-CHOLINE GMC OXIDOREDUCTASE"/>
    <property type="match status" value="1"/>
</dbReference>
<dbReference type="SUPFAM" id="SSF51905">
    <property type="entry name" value="FAD/NAD(P)-binding domain"/>
    <property type="match status" value="1"/>
</dbReference>
<accession>A0ABZ2M6V1</accession>
<dbReference type="Pfam" id="PF05199">
    <property type="entry name" value="GMC_oxred_C"/>
    <property type="match status" value="1"/>
</dbReference>
<evidence type="ECO:0000313" key="6">
    <source>
        <dbReference type="EMBL" id="WXB18239.1"/>
    </source>
</evidence>
<evidence type="ECO:0000256" key="3">
    <source>
        <dbReference type="ARBA" id="ARBA00022630"/>
    </source>
</evidence>
<organism evidence="6 7">
    <name type="scientific">Pendulispora albinea</name>
    <dbReference type="NCBI Taxonomy" id="2741071"/>
    <lineage>
        <taxon>Bacteria</taxon>
        <taxon>Pseudomonadati</taxon>
        <taxon>Myxococcota</taxon>
        <taxon>Myxococcia</taxon>
        <taxon>Myxococcales</taxon>
        <taxon>Sorangiineae</taxon>
        <taxon>Pendulisporaceae</taxon>
        <taxon>Pendulispora</taxon>
    </lineage>
</organism>
<dbReference type="PIRSF" id="PIRSF000137">
    <property type="entry name" value="Alcohol_oxidase"/>
    <property type="match status" value="1"/>
</dbReference>
<proteinExistence type="inferred from homology"/>
<protein>
    <submittedName>
        <fullName evidence="6">GMC family oxidoreductase N-terminal domain-containing protein</fullName>
    </submittedName>
</protein>
<keyword evidence="7" id="KW-1185">Reference proteome</keyword>
<sequence>MPKLESFDYIVVGAGSAGCVLAHRLSEDPSVTVLLLEAGEPAAVDEAKIPAAFSSLFKTRWDWNYETAPQEHLGGKRAFWPRMKALGGCSAMNAMIYIRGHRADYDAWRDEFGAKGWGYDDVLPTFVRMEHNTRFGAPYHGRGGPVHVEDRRFTHELTHAWVRAAVASGLPANPDFNGAEQLGAGLYQVTCKEGRRCSTADAYLAPALRRPNLTVRTGALATRIVLQGLRAIGVDYVQNGAPLRAHANLEVVLAGGAINSPQLLMLSGIGPAAHLGDMGIEVAVDLPGVGENLHDHPVTPMLWWTKGTTDIAVDHVNLPRVLQWQLAGRGPLTSNIGEGGAFFSTRSGQDAPNIQIIVAPTGFYDHGLREARGRMFTAGVTLIDVASRGRLRLRSADPRWRPALDPAYFSEPADREAVLLGFRKVAEIARAPEVARFLDRPFIPERLDGISDDAARDHIRKWTQTLYHPVGTCRMGTGAMAVVDPELRVRGVAGLRVADASIMPKIVRGNTNAPAILIGEKAADLLLGRTTAIAVPERAGRAAASPRTHEEKYA</sequence>
<dbReference type="PROSITE" id="PS51257">
    <property type="entry name" value="PROKAR_LIPOPROTEIN"/>
    <property type="match status" value="1"/>
</dbReference>
<dbReference type="Gene3D" id="3.30.560.10">
    <property type="entry name" value="Glucose Oxidase, domain 3"/>
    <property type="match status" value="1"/>
</dbReference>
<comment type="cofactor">
    <cofactor evidence="1">
        <name>FAD</name>
        <dbReference type="ChEBI" id="CHEBI:57692"/>
    </cofactor>
</comment>
<dbReference type="InterPro" id="IPR000172">
    <property type="entry name" value="GMC_OxRdtase_N"/>
</dbReference>
<keyword evidence="3" id="KW-0285">Flavoprotein</keyword>
<evidence type="ECO:0000313" key="7">
    <source>
        <dbReference type="Proteomes" id="UP001370348"/>
    </source>
</evidence>
<feature type="domain" description="Glucose-methanol-choline oxidoreductase N-terminal" evidence="5">
    <location>
        <begin position="256"/>
        <end position="270"/>
    </location>
</feature>
<dbReference type="Pfam" id="PF00732">
    <property type="entry name" value="GMC_oxred_N"/>
    <property type="match status" value="1"/>
</dbReference>
<gene>
    <name evidence="6" type="ORF">LZC94_13365</name>
</gene>
<dbReference type="InterPro" id="IPR007867">
    <property type="entry name" value="GMC_OxRtase_C"/>
</dbReference>
<dbReference type="SUPFAM" id="SSF54373">
    <property type="entry name" value="FAD-linked reductases, C-terminal domain"/>
    <property type="match status" value="1"/>
</dbReference>
<dbReference type="PROSITE" id="PS00624">
    <property type="entry name" value="GMC_OXRED_2"/>
    <property type="match status" value="1"/>
</dbReference>
<evidence type="ECO:0000256" key="4">
    <source>
        <dbReference type="ARBA" id="ARBA00022827"/>
    </source>
</evidence>
<name>A0ABZ2M6V1_9BACT</name>
<comment type="similarity">
    <text evidence="2">Belongs to the GMC oxidoreductase family.</text>
</comment>
<dbReference type="PANTHER" id="PTHR11552:SF147">
    <property type="entry name" value="CHOLINE DEHYDROGENASE, MITOCHONDRIAL"/>
    <property type="match status" value="1"/>
</dbReference>
<dbReference type="EMBL" id="CP089984">
    <property type="protein sequence ID" value="WXB18239.1"/>
    <property type="molecule type" value="Genomic_DNA"/>
</dbReference>
<dbReference type="InterPro" id="IPR012132">
    <property type="entry name" value="GMC_OxRdtase"/>
</dbReference>